<dbReference type="EMBL" id="CP081869">
    <property type="protein sequence ID" value="QZO00347.1"/>
    <property type="molecule type" value="Genomic_DNA"/>
</dbReference>
<proteinExistence type="predicted"/>
<dbReference type="Proteomes" id="UP000825701">
    <property type="component" value="Chromosome"/>
</dbReference>
<accession>A0A9E6ULB4</accession>
<evidence type="ECO:0000313" key="1">
    <source>
        <dbReference type="EMBL" id="QZO00347.1"/>
    </source>
</evidence>
<dbReference type="RefSeq" id="WP_261403541.1">
    <property type="nucleotide sequence ID" value="NZ_CP081869.1"/>
</dbReference>
<gene>
    <name evidence="1" type="ORF">K6K41_00720</name>
</gene>
<sequence>MRSEAGTRAAAFLRALSRKAAALATLLAVLLLAVSHVEIDHGSRFAPLSGQQAVLVTSAPCSSAALGHAGSGAAECSAPCVAPLPAALGSWEALAQRSAAVRSSCPGLHGVHVGLATPPPRIA</sequence>
<dbReference type="AlphaFoldDB" id="A0A9E6ULB4"/>
<name>A0A9E6ULB4_9HYPH</name>
<evidence type="ECO:0000313" key="2">
    <source>
        <dbReference type="Proteomes" id="UP000825701"/>
    </source>
</evidence>
<protein>
    <submittedName>
        <fullName evidence="1">Uncharacterized protein</fullName>
    </submittedName>
</protein>
<dbReference type="KEGG" id="cmet:K6K41_00720"/>
<keyword evidence="2" id="KW-1185">Reference proteome</keyword>
<reference evidence="1" key="1">
    <citation type="submission" date="2021-08" db="EMBL/GenBank/DDBJ databases">
        <authorList>
            <person name="Zhang H."/>
            <person name="Xu M."/>
            <person name="Yu Z."/>
            <person name="Yang L."/>
            <person name="Cai Y."/>
        </authorList>
    </citation>
    <scope>NUCLEOTIDE SEQUENCE</scope>
    <source>
        <strain evidence="1">CHL1</strain>
    </source>
</reference>
<organism evidence="1 2">
    <name type="scientific">Chenggangzhangella methanolivorans</name>
    <dbReference type="NCBI Taxonomy" id="1437009"/>
    <lineage>
        <taxon>Bacteria</taxon>
        <taxon>Pseudomonadati</taxon>
        <taxon>Pseudomonadota</taxon>
        <taxon>Alphaproteobacteria</taxon>
        <taxon>Hyphomicrobiales</taxon>
        <taxon>Methylopilaceae</taxon>
        <taxon>Chenggangzhangella</taxon>
    </lineage>
</organism>